<dbReference type="AlphaFoldDB" id="A0A9Q0LX49"/>
<name>A0A9Q0LX49_ANAIG</name>
<accession>A0A9Q0LX49</accession>
<keyword evidence="2" id="KW-1185">Reference proteome</keyword>
<reference evidence="1" key="1">
    <citation type="submission" date="2022-10" db="EMBL/GenBank/DDBJ databases">
        <title>Novel sulphate-reducing endosymbionts in the free-living metamonad Anaeramoeba.</title>
        <authorList>
            <person name="Jerlstrom-Hultqvist J."/>
            <person name="Cepicka I."/>
            <person name="Gallot-Lavallee L."/>
            <person name="Salas-Leiva D."/>
            <person name="Curtis B.A."/>
            <person name="Zahonova K."/>
            <person name="Pipaliya S."/>
            <person name="Dacks J."/>
            <person name="Roger A.J."/>
        </authorList>
    </citation>
    <scope>NUCLEOTIDE SEQUENCE</scope>
    <source>
        <strain evidence="1">BMAN</strain>
    </source>
</reference>
<comment type="caution">
    <text evidence="1">The sequence shown here is derived from an EMBL/GenBank/DDBJ whole genome shotgun (WGS) entry which is preliminary data.</text>
</comment>
<evidence type="ECO:0000313" key="1">
    <source>
        <dbReference type="EMBL" id="KAJ5078920.1"/>
    </source>
</evidence>
<evidence type="ECO:0000313" key="2">
    <source>
        <dbReference type="Proteomes" id="UP001149090"/>
    </source>
</evidence>
<protein>
    <submittedName>
        <fullName evidence="1">Uncharacterized protein</fullName>
    </submittedName>
</protein>
<sequence>MINHLINKEIDNFVSHIQMYADDLIVIINNGRETTEEIIQSIYQILREYEKKRKNTFIKSNRIMIPHINNQLKITIYKVAIIPQILYGTETHEFSIQEYKQINTLMNTQMTQILRISRNRERRFKGILINFEKKLTSFQVRFFNQNKQLKDNEKRSDKIQSNKNDGEIQLNSNLCAKLTDLSFDSRN</sequence>
<dbReference type="EMBL" id="JAPDFW010000044">
    <property type="protein sequence ID" value="KAJ5078920.1"/>
    <property type="molecule type" value="Genomic_DNA"/>
</dbReference>
<organism evidence="1 2">
    <name type="scientific">Anaeramoeba ignava</name>
    <name type="common">Anaerobic marine amoeba</name>
    <dbReference type="NCBI Taxonomy" id="1746090"/>
    <lineage>
        <taxon>Eukaryota</taxon>
        <taxon>Metamonada</taxon>
        <taxon>Anaeramoebidae</taxon>
        <taxon>Anaeramoeba</taxon>
    </lineage>
</organism>
<dbReference type="OrthoDB" id="410104at2759"/>
<gene>
    <name evidence="1" type="ORF">M0811_04643</name>
</gene>
<dbReference type="Proteomes" id="UP001149090">
    <property type="component" value="Unassembled WGS sequence"/>
</dbReference>
<proteinExistence type="predicted"/>